<evidence type="ECO:0000256" key="9">
    <source>
        <dbReference type="SAM" id="Phobius"/>
    </source>
</evidence>
<proteinExistence type="inferred from homology"/>
<keyword evidence="7 9" id="KW-1133">Transmembrane helix</keyword>
<evidence type="ECO:0000256" key="8">
    <source>
        <dbReference type="ARBA" id="ARBA00023136"/>
    </source>
</evidence>
<evidence type="ECO:0000256" key="2">
    <source>
        <dbReference type="ARBA" id="ARBA00004477"/>
    </source>
</evidence>
<feature type="transmembrane region" description="Helical" evidence="9">
    <location>
        <begin position="272"/>
        <end position="290"/>
    </location>
</feature>
<evidence type="ECO:0000256" key="7">
    <source>
        <dbReference type="ARBA" id="ARBA00022989"/>
    </source>
</evidence>
<dbReference type="EMBL" id="LAVV01015591">
    <property type="protein sequence ID" value="KNZ43767.1"/>
    <property type="molecule type" value="Genomic_DNA"/>
</dbReference>
<evidence type="ECO:0000256" key="4">
    <source>
        <dbReference type="ARBA" id="ARBA00022692"/>
    </source>
</evidence>
<accession>A0A0L6U601</accession>
<reference evidence="11 12" key="1">
    <citation type="submission" date="2015-08" db="EMBL/GenBank/DDBJ databases">
        <title>Next Generation Sequencing and Analysis of the Genome of Puccinia sorghi L Schw, the Causal Agent of Maize Common Rust.</title>
        <authorList>
            <person name="Rochi L."/>
            <person name="Burguener G."/>
            <person name="Darino M."/>
            <person name="Turjanski A."/>
            <person name="Kreff E."/>
            <person name="Dieguez M.J."/>
            <person name="Sacco F."/>
        </authorList>
    </citation>
    <scope>NUCLEOTIDE SEQUENCE [LARGE SCALE GENOMIC DNA]</scope>
    <source>
        <strain evidence="11 12">RO10H11247</strain>
    </source>
</reference>
<comment type="similarity">
    <text evidence="3">Belongs to the OST3/OST6 family.</text>
</comment>
<evidence type="ECO:0000256" key="1">
    <source>
        <dbReference type="ARBA" id="ARBA00002791"/>
    </source>
</evidence>
<feature type="transmembrane region" description="Helical" evidence="9">
    <location>
        <begin position="302"/>
        <end position="322"/>
    </location>
</feature>
<keyword evidence="5 10" id="KW-0732">Signal</keyword>
<evidence type="ECO:0000256" key="10">
    <source>
        <dbReference type="SAM" id="SignalP"/>
    </source>
</evidence>
<dbReference type="Pfam" id="PF04756">
    <property type="entry name" value="OST3_OST6"/>
    <property type="match status" value="1"/>
</dbReference>
<dbReference type="AlphaFoldDB" id="A0A0L6U601"/>
<dbReference type="GO" id="GO:0018279">
    <property type="term" value="P:protein N-linked glycosylation via asparagine"/>
    <property type="evidence" value="ECO:0007669"/>
    <property type="project" value="TreeGrafter"/>
</dbReference>
<gene>
    <name evidence="11" type="ORF">VP01_988g5</name>
</gene>
<comment type="function">
    <text evidence="1">Subunit of the oligosaccharyl transferase (OST) complex that catalyzes the initial transfer of a defined glycan (Glc(3)Man(9)GlcNAc(2) in eukaryotes) from the lipid carrier dolichol-pyrophosphate to an asparagine residue within an Asn-X-Ser/Thr consensus motif in nascent polypeptide chains, the first step in protein N-glycosylation. N-glycosylation occurs cotranslationally and the complex associates with the Sec61 complex at the channel-forming translocon complex that mediates protein translocation across the endoplasmic reticulum (ER). All subunits are required for a maximal enzyme activity.</text>
</comment>
<dbReference type="PANTHER" id="PTHR12692">
    <property type="entry name" value="DOLICHYL-DIPHOSPHOOLIGOSACCHARIDE--PROTEIN GLYCOSYLTRANSFERASE-RELATED"/>
    <property type="match status" value="1"/>
</dbReference>
<evidence type="ECO:0000313" key="11">
    <source>
        <dbReference type="EMBL" id="KNZ43767.1"/>
    </source>
</evidence>
<dbReference type="Gene3D" id="3.40.30.10">
    <property type="entry name" value="Glutaredoxin"/>
    <property type="match status" value="1"/>
</dbReference>
<dbReference type="STRING" id="27349.A0A0L6U601"/>
<evidence type="ECO:0000256" key="6">
    <source>
        <dbReference type="ARBA" id="ARBA00022824"/>
    </source>
</evidence>
<feature type="chain" id="PRO_5005567535" description="Oligosaccharyltransferase complex subunit gamma" evidence="10">
    <location>
        <begin position="24"/>
        <end position="346"/>
    </location>
</feature>
<name>A0A0L6U601_9BASI</name>
<keyword evidence="12" id="KW-1185">Reference proteome</keyword>
<evidence type="ECO:0000256" key="5">
    <source>
        <dbReference type="ARBA" id="ARBA00022729"/>
    </source>
</evidence>
<dbReference type="PANTHER" id="PTHR12692:SF0">
    <property type="entry name" value="GH11935P"/>
    <property type="match status" value="1"/>
</dbReference>
<dbReference type="GO" id="GO:0008250">
    <property type="term" value="C:oligosaccharyltransferase complex"/>
    <property type="evidence" value="ECO:0007669"/>
    <property type="project" value="TreeGrafter"/>
</dbReference>
<keyword evidence="6" id="KW-0256">Endoplasmic reticulum</keyword>
<organism evidence="11 12">
    <name type="scientific">Puccinia sorghi</name>
    <dbReference type="NCBI Taxonomy" id="27349"/>
    <lineage>
        <taxon>Eukaryota</taxon>
        <taxon>Fungi</taxon>
        <taxon>Dikarya</taxon>
        <taxon>Basidiomycota</taxon>
        <taxon>Pucciniomycotina</taxon>
        <taxon>Pucciniomycetes</taxon>
        <taxon>Pucciniales</taxon>
        <taxon>Pucciniaceae</taxon>
        <taxon>Puccinia</taxon>
    </lineage>
</organism>
<evidence type="ECO:0008006" key="13">
    <source>
        <dbReference type="Google" id="ProtNLM"/>
    </source>
</evidence>
<evidence type="ECO:0000313" key="12">
    <source>
        <dbReference type="Proteomes" id="UP000037035"/>
    </source>
</evidence>
<protein>
    <recommendedName>
        <fullName evidence="13">Oligosaccharyltransferase complex subunit gamma</fullName>
    </recommendedName>
</protein>
<feature type="transmembrane region" description="Helical" evidence="9">
    <location>
        <begin position="187"/>
        <end position="207"/>
    </location>
</feature>
<comment type="caution">
    <text evidence="11">The sequence shown here is derived from an EMBL/GenBank/DDBJ whole genome shotgun (WGS) entry which is preliminary data.</text>
</comment>
<dbReference type="InterPro" id="IPR021149">
    <property type="entry name" value="OligosaccharylTrfase_OST3/OST6"/>
</dbReference>
<dbReference type="VEuPathDB" id="FungiDB:VP01_988g5"/>
<feature type="signal peptide" evidence="10">
    <location>
        <begin position="1"/>
        <end position="23"/>
    </location>
</feature>
<keyword evidence="4 9" id="KW-0812">Transmembrane</keyword>
<feature type="transmembrane region" description="Helical" evidence="9">
    <location>
        <begin position="219"/>
        <end position="238"/>
    </location>
</feature>
<dbReference type="OrthoDB" id="67566at2759"/>
<evidence type="ECO:0000256" key="3">
    <source>
        <dbReference type="ARBA" id="ARBA00009561"/>
    </source>
</evidence>
<dbReference type="Proteomes" id="UP000037035">
    <property type="component" value="Unassembled WGS sequence"/>
</dbReference>
<keyword evidence="8 9" id="KW-0472">Membrane</keyword>
<comment type="subcellular location">
    <subcellularLocation>
        <location evidence="2">Endoplasmic reticulum membrane</location>
        <topology evidence="2">Multi-pass membrane protein</topology>
    </subcellularLocation>
</comment>
<sequence length="346" mass="38464">MTFFKICLIALLALTTAIPHINAAQNTDRLSKLIALTKAGKGVAPLNDKLYDEIIGGGPRNFSITVLLTALGSQFQCQPCHIFDVEYHLLARQWSKQPTKIRHSHFFAMLDFKEGKNTFSKLGLNTAPQARIFLANEGPEAVTDIKKQVLSYDFNKGGPRGLTAELFSDWVIQSANLPPFFTRPPNYGRIFAASCVLLAFAILIKVAWPIVKLILTSRFIWAAALLPVILLMVSGQMWCQIRSPPYMVKSPTGAPSYIAGGYSNQYGVETQVVASLYGVLAFAAYTLSFTVSKLNDPIRQRVAIYVWLGVFITIASMLVNIFRMKKSTGKVRQRSMSRAKQEQYLS</sequence>